<organism evidence="4 5">
    <name type="scientific">Faecalicatena acetigenes</name>
    <dbReference type="NCBI Taxonomy" id="2981790"/>
    <lineage>
        <taxon>Bacteria</taxon>
        <taxon>Bacillati</taxon>
        <taxon>Bacillota</taxon>
        <taxon>Clostridia</taxon>
        <taxon>Lachnospirales</taxon>
        <taxon>Lachnospiraceae</taxon>
        <taxon>Faecalicatena</taxon>
    </lineage>
</organism>
<feature type="signal peptide" evidence="3">
    <location>
        <begin position="1"/>
        <end position="30"/>
    </location>
</feature>
<evidence type="ECO:0000256" key="1">
    <source>
        <dbReference type="SAM" id="MobiDB-lite"/>
    </source>
</evidence>
<keyword evidence="2" id="KW-1133">Transmembrane helix</keyword>
<evidence type="ECO:0008006" key="6">
    <source>
        <dbReference type="Google" id="ProtNLM"/>
    </source>
</evidence>
<feature type="chain" id="PRO_5045956890" description="Gram-positive cocci surface proteins LPxTG domain-containing protein" evidence="3">
    <location>
        <begin position="31"/>
        <end position="571"/>
    </location>
</feature>
<keyword evidence="2" id="KW-0812">Transmembrane</keyword>
<feature type="region of interest" description="Disordered" evidence="1">
    <location>
        <begin position="507"/>
        <end position="538"/>
    </location>
</feature>
<sequence>MKKTRYGKWSVCLAAAAALLTMTAGMKVSAEDTDIQKNGTQKAPSNIICSVDGVGYSSLREAVDAVSGSGAVVLEKDITNLKTADIVTIPEGKDVTFDMAGKSIAVDSADFDGRVFVNRGSLTITGNGTIDTTGNIKGLGPVENYGTLTIENGTYKGSRDTNAVGIWNRAGGTAYFKGGSYENFPTVIRTAFGSTTVISGGIYTNDLYPAIDNDGEMTITGGTFKNTSCSSCDSVRWGYTVRNGIGGQASHLVIEEAAAGSVSITGVQGALANSCGLLEVKSGSFETIACAVHGSGPSHYALYVAGERGDSKAVVTGGTFRSVSKTAVLVGNDNTNGDGGINANATTEIKGGTFIAPEGEKAVTGAPKTGNPSVTGGTFSSDVSEYIPEGAEVVPNEDGSFDVHVHQIVYVEGTKADCTQDGYGAHWECTECKKYFQDEKGETEIDPDSIKEAAKGHTLQYVAEKKATEKEAGNKAYWFCSVCGGYFFDEEGKEATTLEAVTIPALGVQKPDTDGNSGTAGQNGKTPDKNNGQLSQAVQTGDSAHPVLWIVLAALAVGTVVCVAFVRRHKR</sequence>
<protein>
    <recommendedName>
        <fullName evidence="6">Gram-positive cocci surface proteins LPxTG domain-containing protein</fullName>
    </recommendedName>
</protein>
<dbReference type="RefSeq" id="WP_059066353.1">
    <property type="nucleotide sequence ID" value="NZ_JAOQJX010000004.1"/>
</dbReference>
<evidence type="ECO:0000256" key="3">
    <source>
        <dbReference type="SAM" id="SignalP"/>
    </source>
</evidence>
<reference evidence="4 5" key="1">
    <citation type="journal article" date="2021" name="ISME Commun">
        <title>Automated analysis of genomic sequences facilitates high-throughput and comprehensive description of bacteria.</title>
        <authorList>
            <person name="Hitch T.C.A."/>
        </authorList>
    </citation>
    <scope>NUCLEOTIDE SEQUENCE [LARGE SCALE GENOMIC DNA]</scope>
    <source>
        <strain evidence="4 5">H2_18</strain>
    </source>
</reference>
<comment type="caution">
    <text evidence="4">The sequence shown here is derived from an EMBL/GenBank/DDBJ whole genome shotgun (WGS) entry which is preliminary data.</text>
</comment>
<keyword evidence="3" id="KW-0732">Signal</keyword>
<dbReference type="Proteomes" id="UP001652394">
    <property type="component" value="Unassembled WGS sequence"/>
</dbReference>
<evidence type="ECO:0000313" key="4">
    <source>
        <dbReference type="EMBL" id="MCU6746814.1"/>
    </source>
</evidence>
<dbReference type="EMBL" id="JAOQJX010000004">
    <property type="protein sequence ID" value="MCU6746814.1"/>
    <property type="molecule type" value="Genomic_DNA"/>
</dbReference>
<feature type="transmembrane region" description="Helical" evidence="2">
    <location>
        <begin position="547"/>
        <end position="566"/>
    </location>
</feature>
<keyword evidence="5" id="KW-1185">Reference proteome</keyword>
<accession>A0ABT2TAS6</accession>
<gene>
    <name evidence="4" type="ORF">OCV51_03920</name>
</gene>
<feature type="compositionally biased region" description="Polar residues" evidence="1">
    <location>
        <begin position="514"/>
        <end position="538"/>
    </location>
</feature>
<keyword evidence="2" id="KW-0472">Membrane</keyword>
<evidence type="ECO:0000313" key="5">
    <source>
        <dbReference type="Proteomes" id="UP001652394"/>
    </source>
</evidence>
<proteinExistence type="predicted"/>
<evidence type="ECO:0000256" key="2">
    <source>
        <dbReference type="SAM" id="Phobius"/>
    </source>
</evidence>
<name>A0ABT2TAS6_9FIRM</name>